<accession>A0A136PP88</accession>
<keyword evidence="3" id="KW-1185">Reference proteome</keyword>
<dbReference type="Gene3D" id="3.10.450.40">
    <property type="match status" value="1"/>
</dbReference>
<evidence type="ECO:0000313" key="3">
    <source>
        <dbReference type="Proteomes" id="UP000070620"/>
    </source>
</evidence>
<organism evidence="2 3">
    <name type="scientific">Micromonospora rosaria</name>
    <dbReference type="NCBI Taxonomy" id="47874"/>
    <lineage>
        <taxon>Bacteria</taxon>
        <taxon>Bacillati</taxon>
        <taxon>Actinomycetota</taxon>
        <taxon>Actinomycetes</taxon>
        <taxon>Micromonosporales</taxon>
        <taxon>Micromonosporaceae</taxon>
        <taxon>Micromonospora</taxon>
    </lineage>
</organism>
<comment type="caution">
    <text evidence="2">The sequence shown here is derived from an EMBL/GenBank/DDBJ whole genome shotgun (WGS) entry which is preliminary data.</text>
</comment>
<proteinExistence type="predicted"/>
<reference evidence="2 3" key="1">
    <citation type="submission" date="2016-01" db="EMBL/GenBank/DDBJ databases">
        <title>Whole genome sequence and analysis of Micromonospora rosaria DSM 803, which can produce antibacterial substance rosamicin.</title>
        <authorList>
            <person name="Yang H."/>
            <person name="He X."/>
            <person name="Zhu D."/>
        </authorList>
    </citation>
    <scope>NUCLEOTIDE SEQUENCE [LARGE SCALE GENOMIC DNA]</scope>
    <source>
        <strain evidence="2 3">DSM 803</strain>
    </source>
</reference>
<dbReference type="OrthoDB" id="9802846at2"/>
<feature type="domain" description="IraD/Gp25-like" evidence="1">
    <location>
        <begin position="27"/>
        <end position="116"/>
    </location>
</feature>
<gene>
    <name evidence="2" type="ORF">AWW66_20360</name>
</gene>
<evidence type="ECO:0000259" key="1">
    <source>
        <dbReference type="Pfam" id="PF04965"/>
    </source>
</evidence>
<dbReference type="AlphaFoldDB" id="A0A136PP88"/>
<dbReference type="EMBL" id="LRQV01000081">
    <property type="protein sequence ID" value="KXK60168.1"/>
    <property type="molecule type" value="Genomic_DNA"/>
</dbReference>
<dbReference type="Pfam" id="PF04965">
    <property type="entry name" value="GPW_gp25"/>
    <property type="match status" value="1"/>
</dbReference>
<dbReference type="InterPro" id="IPR007048">
    <property type="entry name" value="IraD/Gp25-like"/>
</dbReference>
<dbReference type="SUPFAM" id="SSF160719">
    <property type="entry name" value="gpW/gp25-like"/>
    <property type="match status" value="1"/>
</dbReference>
<name>A0A136PP88_9ACTN</name>
<evidence type="ECO:0000313" key="2">
    <source>
        <dbReference type="EMBL" id="KXK60168.1"/>
    </source>
</evidence>
<dbReference type="RefSeq" id="WP_067368839.1">
    <property type="nucleotide sequence ID" value="NZ_JBIUBN010000005.1"/>
</dbReference>
<protein>
    <submittedName>
        <fullName evidence="2">Baseplate protein</fullName>
    </submittedName>
</protein>
<dbReference type="Proteomes" id="UP000070620">
    <property type="component" value="Unassembled WGS sequence"/>
</dbReference>
<sequence>MAEQFIGRGWAFPLRTDATGGIALVDREREIVEAIRLILGTAPGERPMRPEFGCGVHDYVFAPADENTAGRIAFEVRRALDRWEPRIDVTDVVVSFDAEEAGVLYIDIRYSIRGTNDPRNLVFPFYVIPSHEDGPEESVA</sequence>